<accession>A0ABQ5V1I5</accession>
<organism evidence="5 6">
    <name type="scientific">Algimonas porphyrae</name>
    <dbReference type="NCBI Taxonomy" id="1128113"/>
    <lineage>
        <taxon>Bacteria</taxon>
        <taxon>Pseudomonadati</taxon>
        <taxon>Pseudomonadota</taxon>
        <taxon>Alphaproteobacteria</taxon>
        <taxon>Maricaulales</taxon>
        <taxon>Robiginitomaculaceae</taxon>
        <taxon>Algimonas</taxon>
    </lineage>
</organism>
<protein>
    <submittedName>
        <fullName evidence="5">3-keto-5-aminohexanoate cleavage protein</fullName>
    </submittedName>
</protein>
<dbReference type="PANTHER" id="PTHR37418:SF2">
    <property type="entry name" value="3-KETO-5-AMINOHEXANOATE CLEAVAGE ENZYME"/>
    <property type="match status" value="1"/>
</dbReference>
<name>A0ABQ5V1I5_9PROT</name>
<dbReference type="Pfam" id="PF05853">
    <property type="entry name" value="BKACE"/>
    <property type="match status" value="1"/>
</dbReference>
<keyword evidence="6" id="KW-1185">Reference proteome</keyword>
<dbReference type="InterPro" id="IPR008567">
    <property type="entry name" value="BKACE"/>
</dbReference>
<keyword evidence="2" id="KW-0808">Transferase</keyword>
<dbReference type="InterPro" id="IPR013785">
    <property type="entry name" value="Aldolase_TIM"/>
</dbReference>
<comment type="caution">
    <text evidence="5">The sequence shown here is derived from an EMBL/GenBank/DDBJ whole genome shotgun (WGS) entry which is preliminary data.</text>
</comment>
<evidence type="ECO:0000313" key="6">
    <source>
        <dbReference type="Proteomes" id="UP001161390"/>
    </source>
</evidence>
<evidence type="ECO:0000256" key="4">
    <source>
        <dbReference type="ARBA" id="ARBA00022833"/>
    </source>
</evidence>
<comment type="cofactor">
    <cofactor evidence="1">
        <name>Zn(2+)</name>
        <dbReference type="ChEBI" id="CHEBI:29105"/>
    </cofactor>
</comment>
<reference evidence="5" key="2">
    <citation type="submission" date="2023-01" db="EMBL/GenBank/DDBJ databases">
        <title>Draft genome sequence of Algimonas porphyrae strain NBRC 108216.</title>
        <authorList>
            <person name="Sun Q."/>
            <person name="Mori K."/>
        </authorList>
    </citation>
    <scope>NUCLEOTIDE SEQUENCE</scope>
    <source>
        <strain evidence="5">NBRC 108216</strain>
    </source>
</reference>
<gene>
    <name evidence="5" type="ORF">GCM10007854_22530</name>
</gene>
<evidence type="ECO:0000256" key="3">
    <source>
        <dbReference type="ARBA" id="ARBA00022723"/>
    </source>
</evidence>
<dbReference type="Proteomes" id="UP001161390">
    <property type="component" value="Unassembled WGS sequence"/>
</dbReference>
<evidence type="ECO:0000256" key="2">
    <source>
        <dbReference type="ARBA" id="ARBA00022679"/>
    </source>
</evidence>
<sequence length="308" mass="33221">MEHFMPIVESVADPAIITCAVTGGEAFNRNHPAFPVTPKEIADASIEAAQAGAAIVHIHTRDPETGEGNTDVALFEEITDRIRQSGTDVIINLTCGGLAMFYPDPEDESRAGPGTDVASAEVRYQHIEACRPDMCSLDVTTSNQVASGRDVVYLNTPDTLRKMAKRFQELGVKPEIEVFEAGDIVLAQKLLDEGLFDGDPLFQFVLGIKYNAPANTETMSYLRGLLPDNAVWGALGTGRNQFPVVAQSALLGGNVRVGLEDNLYLRKGEFATNGQLVSRAADLLDILGRPVATVDQARSILGLPTRRN</sequence>
<dbReference type="Gene3D" id="3.20.20.70">
    <property type="entry name" value="Aldolase class I"/>
    <property type="match status" value="1"/>
</dbReference>
<evidence type="ECO:0000256" key="1">
    <source>
        <dbReference type="ARBA" id="ARBA00001947"/>
    </source>
</evidence>
<keyword evidence="4" id="KW-0862">Zinc</keyword>
<dbReference type="PANTHER" id="PTHR37418">
    <property type="entry name" value="3-KETO-5-AMINOHEXANOATE CLEAVAGE ENZYME-RELATED"/>
    <property type="match status" value="1"/>
</dbReference>
<proteinExistence type="predicted"/>
<keyword evidence="3" id="KW-0479">Metal-binding</keyword>
<dbReference type="EMBL" id="BSNJ01000004">
    <property type="protein sequence ID" value="GLQ21298.1"/>
    <property type="molecule type" value="Genomic_DNA"/>
</dbReference>
<evidence type="ECO:0000313" key="5">
    <source>
        <dbReference type="EMBL" id="GLQ21298.1"/>
    </source>
</evidence>
<reference evidence="5" key="1">
    <citation type="journal article" date="2014" name="Int. J. Syst. Evol. Microbiol.">
        <title>Complete genome of a new Firmicutes species belonging to the dominant human colonic microbiota ('Ruminococcus bicirculans') reveals two chromosomes and a selective capacity to utilize plant glucans.</title>
        <authorList>
            <consortium name="NISC Comparative Sequencing Program"/>
            <person name="Wegmann U."/>
            <person name="Louis P."/>
            <person name="Goesmann A."/>
            <person name="Henrissat B."/>
            <person name="Duncan S.H."/>
            <person name="Flint H.J."/>
        </authorList>
    </citation>
    <scope>NUCLEOTIDE SEQUENCE</scope>
    <source>
        <strain evidence="5">NBRC 108216</strain>
    </source>
</reference>